<feature type="transmembrane region" description="Helical" evidence="8">
    <location>
        <begin position="69"/>
        <end position="89"/>
    </location>
</feature>
<keyword evidence="7 8" id="KW-0472">Membrane</keyword>
<gene>
    <name evidence="9" type="ORF">GXN76_09880</name>
</gene>
<keyword evidence="6 8" id="KW-1133">Transmembrane helix</keyword>
<feature type="transmembrane region" description="Helical" evidence="8">
    <location>
        <begin position="101"/>
        <end position="123"/>
    </location>
</feature>
<feature type="transmembrane region" description="Helical" evidence="8">
    <location>
        <begin position="235"/>
        <end position="254"/>
    </location>
</feature>
<accession>A0A7D4BG11</accession>
<evidence type="ECO:0000256" key="3">
    <source>
        <dbReference type="ARBA" id="ARBA00022448"/>
    </source>
</evidence>
<keyword evidence="5 8" id="KW-0812">Transmembrane</keyword>
<dbReference type="PANTHER" id="PTHR34979">
    <property type="entry name" value="INNER MEMBRANE PROTEIN YGAZ"/>
    <property type="match status" value="1"/>
</dbReference>
<evidence type="ECO:0000256" key="4">
    <source>
        <dbReference type="ARBA" id="ARBA00022475"/>
    </source>
</evidence>
<reference evidence="9 10" key="1">
    <citation type="submission" date="2020-01" db="EMBL/GenBank/DDBJ databases">
        <authorList>
            <person name="Gulvik C.A."/>
            <person name="Batra D.G."/>
        </authorList>
    </citation>
    <scope>NUCLEOTIDE SEQUENCE [LARGE SCALE GENOMIC DNA]</scope>
    <source>
        <strain evidence="9 10">W9323</strain>
    </source>
</reference>
<comment type="subcellular location">
    <subcellularLocation>
        <location evidence="1">Cell membrane</location>
        <topology evidence="1">Multi-pass membrane protein</topology>
    </subcellularLocation>
</comment>
<evidence type="ECO:0000256" key="2">
    <source>
        <dbReference type="ARBA" id="ARBA00010735"/>
    </source>
</evidence>
<keyword evidence="3" id="KW-0813">Transport</keyword>
<sequence length="258" mass="27234">MTQNNEVADEVRRSSVKSNVWEEGETFVAEGSWKKSFIQGIQAGIPLVIGFIPIAIAFGIIAKQAGVGIGNAVAMSMMVFAGASQFAAINMLTAGAGILEIILATLVINLRHFVMGLSLMNLLKSIPMGWKAGLSFGITDETFAVATFRGKEKKIDQYFLAGLMLVSYLSWVLGTLVGSLLSTLIPSEIGSGMSIALYAMFIGLLVPAARKTKTAIVVASVSMVLNTLLQTVLDASWSIVLATVLGGLAGVWLGRDSS</sequence>
<proteinExistence type="inferred from homology"/>
<organism evidence="9 10">
    <name type="scientific">Kroppenstedtia pulmonis</name>
    <dbReference type="NCBI Taxonomy" id="1380685"/>
    <lineage>
        <taxon>Bacteria</taxon>
        <taxon>Bacillati</taxon>
        <taxon>Bacillota</taxon>
        <taxon>Bacilli</taxon>
        <taxon>Bacillales</taxon>
        <taxon>Thermoactinomycetaceae</taxon>
        <taxon>Kroppenstedtia</taxon>
    </lineage>
</organism>
<keyword evidence="4" id="KW-1003">Cell membrane</keyword>
<dbReference type="Proteomes" id="UP000503088">
    <property type="component" value="Chromosome"/>
</dbReference>
<evidence type="ECO:0000256" key="6">
    <source>
        <dbReference type="ARBA" id="ARBA00022989"/>
    </source>
</evidence>
<dbReference type="GO" id="GO:1903785">
    <property type="term" value="P:L-valine transmembrane transport"/>
    <property type="evidence" value="ECO:0007669"/>
    <property type="project" value="TreeGrafter"/>
</dbReference>
<evidence type="ECO:0000256" key="5">
    <source>
        <dbReference type="ARBA" id="ARBA00022692"/>
    </source>
</evidence>
<name>A0A7D4BG11_9BACL</name>
<dbReference type="InterPro" id="IPR011606">
    <property type="entry name" value="Brnchd-chn_aa_trnsp_permease"/>
</dbReference>
<feature type="transmembrane region" description="Helical" evidence="8">
    <location>
        <begin position="213"/>
        <end position="229"/>
    </location>
</feature>
<dbReference type="GO" id="GO:0005886">
    <property type="term" value="C:plasma membrane"/>
    <property type="evidence" value="ECO:0007669"/>
    <property type="project" value="UniProtKB-SubCell"/>
</dbReference>
<dbReference type="Pfam" id="PF03591">
    <property type="entry name" value="AzlC"/>
    <property type="match status" value="1"/>
</dbReference>
<feature type="transmembrane region" description="Helical" evidence="8">
    <location>
        <begin position="189"/>
        <end position="206"/>
    </location>
</feature>
<evidence type="ECO:0000256" key="1">
    <source>
        <dbReference type="ARBA" id="ARBA00004651"/>
    </source>
</evidence>
<feature type="transmembrane region" description="Helical" evidence="8">
    <location>
        <begin position="41"/>
        <end position="62"/>
    </location>
</feature>
<evidence type="ECO:0000313" key="9">
    <source>
        <dbReference type="EMBL" id="QKG84752.1"/>
    </source>
</evidence>
<keyword evidence="10" id="KW-1185">Reference proteome</keyword>
<comment type="similarity">
    <text evidence="2">Belongs to the AzlC family.</text>
</comment>
<protein>
    <submittedName>
        <fullName evidence="9">AzlC family ABC transporter permease</fullName>
    </submittedName>
</protein>
<evidence type="ECO:0000256" key="7">
    <source>
        <dbReference type="ARBA" id="ARBA00023136"/>
    </source>
</evidence>
<dbReference type="EMBL" id="CP048104">
    <property type="protein sequence ID" value="QKG84752.1"/>
    <property type="molecule type" value="Genomic_DNA"/>
</dbReference>
<dbReference type="PANTHER" id="PTHR34979:SF1">
    <property type="entry name" value="INNER MEMBRANE PROTEIN YGAZ"/>
    <property type="match status" value="1"/>
</dbReference>
<dbReference type="AlphaFoldDB" id="A0A7D4BG11"/>
<evidence type="ECO:0000256" key="8">
    <source>
        <dbReference type="SAM" id="Phobius"/>
    </source>
</evidence>
<evidence type="ECO:0000313" key="10">
    <source>
        <dbReference type="Proteomes" id="UP000503088"/>
    </source>
</evidence>
<feature type="transmembrane region" description="Helical" evidence="8">
    <location>
        <begin position="158"/>
        <end position="177"/>
    </location>
</feature>
<dbReference type="KEGG" id="kpul:GXN76_09880"/>